<comment type="catalytic activity">
    <reaction evidence="11">
        <text>ATP + H2O = ADP + phosphate + H(+)</text>
        <dbReference type="Rhea" id="RHEA:13065"/>
        <dbReference type="ChEBI" id="CHEBI:15377"/>
        <dbReference type="ChEBI" id="CHEBI:15378"/>
        <dbReference type="ChEBI" id="CHEBI:30616"/>
        <dbReference type="ChEBI" id="CHEBI:43474"/>
        <dbReference type="ChEBI" id="CHEBI:456216"/>
    </reaction>
    <physiologicalReaction direction="left-to-right" evidence="11">
        <dbReference type="Rhea" id="RHEA:13066"/>
    </physiologicalReaction>
</comment>
<keyword evidence="9" id="KW-0496">Mitochondrion</keyword>
<dbReference type="SUPFAM" id="SSF52540">
    <property type="entry name" value="P-loop containing nucleoside triphosphate hydrolases"/>
    <property type="match status" value="1"/>
</dbReference>
<evidence type="ECO:0000313" key="16">
    <source>
        <dbReference type="EMBL" id="KIL69218.1"/>
    </source>
</evidence>
<dbReference type="InParanoid" id="A0A0C2XJH1"/>
<evidence type="ECO:0000256" key="6">
    <source>
        <dbReference type="ARBA" id="ARBA00022801"/>
    </source>
</evidence>
<dbReference type="InterPro" id="IPR050747">
    <property type="entry name" value="Mitochondrial_chaperone_BCS1"/>
</dbReference>
<proteinExistence type="inferred from homology"/>
<dbReference type="Proteomes" id="UP000054549">
    <property type="component" value="Unassembled WGS sequence"/>
</dbReference>
<dbReference type="Gene3D" id="3.40.50.300">
    <property type="entry name" value="P-loop containing nucleotide triphosphate hydrolases"/>
    <property type="match status" value="1"/>
</dbReference>
<dbReference type="PANTHER" id="PTHR23070">
    <property type="entry name" value="BCS1 AAA-TYPE ATPASE"/>
    <property type="match status" value="1"/>
</dbReference>
<dbReference type="GO" id="GO:0005743">
    <property type="term" value="C:mitochondrial inner membrane"/>
    <property type="evidence" value="ECO:0007669"/>
    <property type="project" value="UniProtKB-SubCell"/>
</dbReference>
<evidence type="ECO:0000256" key="7">
    <source>
        <dbReference type="ARBA" id="ARBA00022840"/>
    </source>
</evidence>
<dbReference type="AlphaFoldDB" id="A0A0C2XJH1"/>
<dbReference type="GO" id="GO:0016887">
    <property type="term" value="F:ATP hydrolysis activity"/>
    <property type="evidence" value="ECO:0007669"/>
    <property type="project" value="InterPro"/>
</dbReference>
<protein>
    <recommendedName>
        <fullName evidence="18">P-loop containing nucleoside triphosphate hydrolase protein</fullName>
    </recommendedName>
</protein>
<dbReference type="SMART" id="SM01024">
    <property type="entry name" value="BCS1_N"/>
    <property type="match status" value="1"/>
</dbReference>
<evidence type="ECO:0000256" key="3">
    <source>
        <dbReference type="ARBA" id="ARBA00022692"/>
    </source>
</evidence>
<keyword evidence="17" id="KW-1185">Reference proteome</keyword>
<dbReference type="Pfam" id="PF25426">
    <property type="entry name" value="AAA_lid_BCS1"/>
    <property type="match status" value="1"/>
</dbReference>
<keyword evidence="7 12" id="KW-0067">ATP-binding</keyword>
<feature type="region of interest" description="Disordered" evidence="13">
    <location>
        <begin position="581"/>
        <end position="608"/>
    </location>
</feature>
<dbReference type="InterPro" id="IPR003593">
    <property type="entry name" value="AAA+_ATPase"/>
</dbReference>
<dbReference type="InterPro" id="IPR003959">
    <property type="entry name" value="ATPase_AAA_core"/>
</dbReference>
<name>A0A0C2XJH1_AMAMK</name>
<dbReference type="PROSITE" id="PS00674">
    <property type="entry name" value="AAA"/>
    <property type="match status" value="1"/>
</dbReference>
<evidence type="ECO:0000256" key="2">
    <source>
        <dbReference type="ARBA" id="ARBA00007448"/>
    </source>
</evidence>
<evidence type="ECO:0000256" key="10">
    <source>
        <dbReference type="ARBA" id="ARBA00023136"/>
    </source>
</evidence>
<evidence type="ECO:0008006" key="18">
    <source>
        <dbReference type="Google" id="ProtNLM"/>
    </source>
</evidence>
<evidence type="ECO:0000256" key="11">
    <source>
        <dbReference type="ARBA" id="ARBA00048778"/>
    </source>
</evidence>
<keyword evidence="5" id="KW-0999">Mitochondrion inner membrane</keyword>
<comment type="subcellular location">
    <subcellularLocation>
        <location evidence="1">Mitochondrion inner membrane</location>
        <topology evidence="1">Single-pass membrane protein</topology>
    </subcellularLocation>
</comment>
<dbReference type="Pfam" id="PF08740">
    <property type="entry name" value="BCS1_N"/>
    <property type="match status" value="1"/>
</dbReference>
<dbReference type="InterPro" id="IPR027417">
    <property type="entry name" value="P-loop_NTPase"/>
</dbReference>
<evidence type="ECO:0000259" key="15">
    <source>
        <dbReference type="SMART" id="SM01024"/>
    </source>
</evidence>
<feature type="region of interest" description="Disordered" evidence="13">
    <location>
        <begin position="1"/>
        <end position="23"/>
    </location>
</feature>
<dbReference type="InterPro" id="IPR014851">
    <property type="entry name" value="BCS1_N"/>
</dbReference>
<dbReference type="HOGENOM" id="CLU_010189_3_2_1"/>
<evidence type="ECO:0000256" key="5">
    <source>
        <dbReference type="ARBA" id="ARBA00022792"/>
    </source>
</evidence>
<evidence type="ECO:0000256" key="13">
    <source>
        <dbReference type="SAM" id="MobiDB-lite"/>
    </source>
</evidence>
<dbReference type="InterPro" id="IPR057495">
    <property type="entry name" value="AAA_lid_BCS1"/>
</dbReference>
<evidence type="ECO:0000256" key="8">
    <source>
        <dbReference type="ARBA" id="ARBA00022989"/>
    </source>
</evidence>
<keyword evidence="4 12" id="KW-0547">Nucleotide-binding</keyword>
<feature type="region of interest" description="Disordered" evidence="13">
    <location>
        <begin position="379"/>
        <end position="398"/>
    </location>
</feature>
<evidence type="ECO:0000313" key="17">
    <source>
        <dbReference type="Proteomes" id="UP000054549"/>
    </source>
</evidence>
<dbReference type="EMBL" id="KN818226">
    <property type="protein sequence ID" value="KIL69218.1"/>
    <property type="molecule type" value="Genomic_DNA"/>
</dbReference>
<dbReference type="STRING" id="946122.A0A0C2XJH1"/>
<evidence type="ECO:0000259" key="14">
    <source>
        <dbReference type="SMART" id="SM00382"/>
    </source>
</evidence>
<comment type="similarity">
    <text evidence="2">Belongs to the AAA ATPase family. BCS1 subfamily.</text>
</comment>
<organism evidence="16 17">
    <name type="scientific">Amanita muscaria (strain Koide BX008)</name>
    <dbReference type="NCBI Taxonomy" id="946122"/>
    <lineage>
        <taxon>Eukaryota</taxon>
        <taxon>Fungi</taxon>
        <taxon>Dikarya</taxon>
        <taxon>Basidiomycota</taxon>
        <taxon>Agaricomycotina</taxon>
        <taxon>Agaricomycetes</taxon>
        <taxon>Agaricomycetidae</taxon>
        <taxon>Agaricales</taxon>
        <taxon>Pluteineae</taxon>
        <taxon>Amanitaceae</taxon>
        <taxon>Amanita</taxon>
    </lineage>
</organism>
<gene>
    <name evidence="16" type="ORF">M378DRAFT_70289</name>
</gene>
<evidence type="ECO:0000256" key="9">
    <source>
        <dbReference type="ARBA" id="ARBA00023128"/>
    </source>
</evidence>
<feature type="domain" description="AAA+ ATPase" evidence="14">
    <location>
        <begin position="310"/>
        <end position="455"/>
    </location>
</feature>
<dbReference type="Pfam" id="PF00004">
    <property type="entry name" value="AAA"/>
    <property type="match status" value="1"/>
</dbReference>
<dbReference type="SMART" id="SM00382">
    <property type="entry name" value="AAA"/>
    <property type="match status" value="1"/>
</dbReference>
<keyword evidence="6" id="KW-0378">Hydrolase</keyword>
<accession>A0A0C2XJH1</accession>
<dbReference type="GO" id="GO:0005524">
    <property type="term" value="F:ATP binding"/>
    <property type="evidence" value="ECO:0007669"/>
    <property type="project" value="UniProtKB-KW"/>
</dbReference>
<evidence type="ECO:0000256" key="4">
    <source>
        <dbReference type="ARBA" id="ARBA00022741"/>
    </source>
</evidence>
<keyword evidence="10" id="KW-0472">Membrane</keyword>
<keyword evidence="8" id="KW-1133">Transmembrane helix</keyword>
<feature type="domain" description="BCS1 N-terminal" evidence="15">
    <location>
        <begin position="80"/>
        <end position="267"/>
    </location>
</feature>
<keyword evidence="3" id="KW-0812">Transmembrane</keyword>
<reference evidence="16 17" key="1">
    <citation type="submission" date="2014-04" db="EMBL/GenBank/DDBJ databases">
        <title>Evolutionary Origins and Diversification of the Mycorrhizal Mutualists.</title>
        <authorList>
            <consortium name="DOE Joint Genome Institute"/>
            <consortium name="Mycorrhizal Genomics Consortium"/>
            <person name="Kohler A."/>
            <person name="Kuo A."/>
            <person name="Nagy L.G."/>
            <person name="Floudas D."/>
            <person name="Copeland A."/>
            <person name="Barry K.W."/>
            <person name="Cichocki N."/>
            <person name="Veneault-Fourrey C."/>
            <person name="LaButti K."/>
            <person name="Lindquist E.A."/>
            <person name="Lipzen A."/>
            <person name="Lundell T."/>
            <person name="Morin E."/>
            <person name="Murat C."/>
            <person name="Riley R."/>
            <person name="Ohm R."/>
            <person name="Sun H."/>
            <person name="Tunlid A."/>
            <person name="Henrissat B."/>
            <person name="Grigoriev I.V."/>
            <person name="Hibbett D.S."/>
            <person name="Martin F."/>
        </authorList>
    </citation>
    <scope>NUCLEOTIDE SEQUENCE [LARGE SCALE GENOMIC DNA]</scope>
    <source>
        <strain evidence="16 17">Koide BX008</strain>
    </source>
</reference>
<feature type="compositionally biased region" description="Basic and acidic residues" evidence="13">
    <location>
        <begin position="592"/>
        <end position="608"/>
    </location>
</feature>
<feature type="compositionally biased region" description="Low complexity" evidence="13">
    <location>
        <begin position="10"/>
        <end position="21"/>
    </location>
</feature>
<evidence type="ECO:0000256" key="1">
    <source>
        <dbReference type="ARBA" id="ARBA00004434"/>
    </source>
</evidence>
<evidence type="ECO:0000256" key="12">
    <source>
        <dbReference type="RuleBase" id="RU003651"/>
    </source>
</evidence>
<dbReference type="OrthoDB" id="10251412at2759"/>
<dbReference type="InterPro" id="IPR003960">
    <property type="entry name" value="ATPase_AAA_CS"/>
</dbReference>
<sequence length="608" mass="67450">MESPKQFVTSSSSEPFLASSSGDLPQATVPSNISRHNPLSANASLANLAITSPLTALNGLLSAIKLPLSLSTLRDWLKIILIGGSLETFRQFVSVLHQRLKQSIIITAKFEDSDDSYDWMIHWLVKHPSFAKSRDVTFTTKSGPDGMAVLMPEDAISQSSDRNKNQLAFLPSIATSSLLWYKGHVLWVSRGEQDASKGPVPFQPLRREQFLVVKILAFSKKILSQILLEAKADYLASQEDTISIYSYDMHTRWRKLADRPRRSLNSIILDPGMKDMLISDAKDFLSSKTWYAARGIPFRRGYLLASFSCKFRRHGAPGSGKTSLIHSLAGELGLKILVISLSHPELNDTALREIMTALPEQCIALIEDIDAAFTQTMNRDLPSDEDTEDSISVSRNKNQGSTNKITLSGLLNVLDGIGAAEGRILFATTNKYSSLDPALCRPGRMDVHVEFRLASKFQARQFYKTFYAPDSEFQDRDPDRPNGSINEKVADLVDLEALITTSGEDIVEPSSTGDVAITGTFHQRRAPQLSCKVLIGLANAFAENIPEREVSMAALQGYLIQYKTRPVEAVKNVRAWAIKEKETQAKRQAMSGDRKRDEKGKKLPSELD</sequence>